<proteinExistence type="predicted"/>
<dbReference type="PROSITE" id="PS50879">
    <property type="entry name" value="RNASE_H_1"/>
    <property type="match status" value="1"/>
</dbReference>
<dbReference type="InterPro" id="IPR036397">
    <property type="entry name" value="RNaseH_sf"/>
</dbReference>
<evidence type="ECO:0000313" key="2">
    <source>
        <dbReference type="EMBL" id="KAF7841449.1"/>
    </source>
</evidence>
<dbReference type="CDD" id="cd06222">
    <property type="entry name" value="RNase_H_like"/>
    <property type="match status" value="1"/>
</dbReference>
<protein>
    <submittedName>
        <fullName evidence="2">Ribonuclease H</fullName>
    </submittedName>
</protein>
<name>A0A834XAN4_9FABA</name>
<dbReference type="InterPro" id="IPR053151">
    <property type="entry name" value="RNase_H-like"/>
</dbReference>
<dbReference type="InterPro" id="IPR012337">
    <property type="entry name" value="RNaseH-like_sf"/>
</dbReference>
<keyword evidence="3" id="KW-1185">Reference proteome</keyword>
<accession>A0A834XAN4</accession>
<dbReference type="InterPro" id="IPR002156">
    <property type="entry name" value="RNaseH_domain"/>
</dbReference>
<dbReference type="PANTHER" id="PTHR47723">
    <property type="entry name" value="OS05G0353850 PROTEIN"/>
    <property type="match status" value="1"/>
</dbReference>
<dbReference type="EMBL" id="JAAIUW010000002">
    <property type="protein sequence ID" value="KAF7841449.1"/>
    <property type="molecule type" value="Genomic_DNA"/>
</dbReference>
<gene>
    <name evidence="2" type="ORF">G2W53_003747</name>
</gene>
<dbReference type="Pfam" id="PF13456">
    <property type="entry name" value="RVT_3"/>
    <property type="match status" value="1"/>
</dbReference>
<sequence length="344" mass="39956">MDLTPMDESPTKIEEVPSEIVNLDDQRLMANEEGGARRALWKDDKHAQSYKDKLMGINGKFTDVTSLHALRDCNLVKPLWQKLVNNTAQHDFFNLSLQEWNKFNLQNKIGMNPNILWGSMFGTACWMIWKQRKDWVFNDKKEEANSLMNLIELNVMNWLNTDKLNSNRGILYHESFVTWKPPIKGWIKVITDGSYNHCINKLSCGAVIRNDKGEWLMGLAKPMGSGIALQPEICGIILGLEMAWKHGMKKVIMETDSTEAFDFAQDFYDKNHPLRFLAEKIKEYKDKNWQVVLKHTFRETNRVADFLAKYARNRNFEDCFLISPPDECIELVKDDAQGLGFWRV</sequence>
<dbReference type="SUPFAM" id="SSF53098">
    <property type="entry name" value="Ribonuclease H-like"/>
    <property type="match status" value="1"/>
</dbReference>
<dbReference type="Proteomes" id="UP000634136">
    <property type="component" value="Unassembled WGS sequence"/>
</dbReference>
<dbReference type="Gene3D" id="3.30.420.10">
    <property type="entry name" value="Ribonuclease H-like superfamily/Ribonuclease H"/>
    <property type="match status" value="1"/>
</dbReference>
<dbReference type="GO" id="GO:0004523">
    <property type="term" value="F:RNA-DNA hybrid ribonuclease activity"/>
    <property type="evidence" value="ECO:0007669"/>
    <property type="project" value="InterPro"/>
</dbReference>
<dbReference type="PANTHER" id="PTHR47723:SF19">
    <property type="entry name" value="POLYNUCLEOTIDYL TRANSFERASE, RIBONUCLEASE H-LIKE SUPERFAMILY PROTEIN"/>
    <property type="match status" value="1"/>
</dbReference>
<dbReference type="GO" id="GO:0003676">
    <property type="term" value="F:nucleic acid binding"/>
    <property type="evidence" value="ECO:0007669"/>
    <property type="project" value="InterPro"/>
</dbReference>
<evidence type="ECO:0000259" key="1">
    <source>
        <dbReference type="PROSITE" id="PS50879"/>
    </source>
</evidence>
<feature type="domain" description="RNase H type-1" evidence="1">
    <location>
        <begin position="183"/>
        <end position="313"/>
    </location>
</feature>
<dbReference type="InterPro" id="IPR044730">
    <property type="entry name" value="RNase_H-like_dom_plant"/>
</dbReference>
<reference evidence="2" key="1">
    <citation type="submission" date="2020-09" db="EMBL/GenBank/DDBJ databases">
        <title>Genome-Enabled Discovery of Anthraquinone Biosynthesis in Senna tora.</title>
        <authorList>
            <person name="Kang S.-H."/>
            <person name="Pandey R.P."/>
            <person name="Lee C.-M."/>
            <person name="Sim J.-S."/>
            <person name="Jeong J.-T."/>
            <person name="Choi B.-S."/>
            <person name="Jung M."/>
            <person name="Ginzburg D."/>
            <person name="Zhao K."/>
            <person name="Won S.Y."/>
            <person name="Oh T.-J."/>
            <person name="Yu Y."/>
            <person name="Kim N.-H."/>
            <person name="Lee O.R."/>
            <person name="Lee T.-H."/>
            <person name="Bashyal P."/>
            <person name="Kim T.-S."/>
            <person name="Lee W.-H."/>
            <person name="Kawkins C."/>
            <person name="Kim C.-K."/>
            <person name="Kim J.S."/>
            <person name="Ahn B.O."/>
            <person name="Rhee S.Y."/>
            <person name="Sohng J.K."/>
        </authorList>
    </citation>
    <scope>NUCLEOTIDE SEQUENCE</scope>
    <source>
        <tissue evidence="2">Leaf</tissue>
    </source>
</reference>
<organism evidence="2 3">
    <name type="scientific">Senna tora</name>
    <dbReference type="NCBI Taxonomy" id="362788"/>
    <lineage>
        <taxon>Eukaryota</taxon>
        <taxon>Viridiplantae</taxon>
        <taxon>Streptophyta</taxon>
        <taxon>Embryophyta</taxon>
        <taxon>Tracheophyta</taxon>
        <taxon>Spermatophyta</taxon>
        <taxon>Magnoliopsida</taxon>
        <taxon>eudicotyledons</taxon>
        <taxon>Gunneridae</taxon>
        <taxon>Pentapetalae</taxon>
        <taxon>rosids</taxon>
        <taxon>fabids</taxon>
        <taxon>Fabales</taxon>
        <taxon>Fabaceae</taxon>
        <taxon>Caesalpinioideae</taxon>
        <taxon>Cassia clade</taxon>
        <taxon>Senna</taxon>
    </lineage>
</organism>
<evidence type="ECO:0000313" key="3">
    <source>
        <dbReference type="Proteomes" id="UP000634136"/>
    </source>
</evidence>
<dbReference type="OrthoDB" id="687991at2759"/>
<dbReference type="AlphaFoldDB" id="A0A834XAN4"/>
<comment type="caution">
    <text evidence="2">The sequence shown here is derived from an EMBL/GenBank/DDBJ whole genome shotgun (WGS) entry which is preliminary data.</text>
</comment>